<keyword evidence="7" id="KW-0819">tRNA processing</keyword>
<evidence type="ECO:0000313" key="15">
    <source>
        <dbReference type="Proteomes" id="UP000516437"/>
    </source>
</evidence>
<dbReference type="Proteomes" id="UP000516437">
    <property type="component" value="Chromosome 2"/>
</dbReference>
<evidence type="ECO:0000256" key="6">
    <source>
        <dbReference type="ARBA" id="ARBA00022691"/>
    </source>
</evidence>
<evidence type="ECO:0000256" key="7">
    <source>
        <dbReference type="ARBA" id="ARBA00022694"/>
    </source>
</evidence>
<dbReference type="GO" id="GO:0004618">
    <property type="term" value="F:phosphoglycerate kinase activity"/>
    <property type="evidence" value="ECO:0007669"/>
    <property type="project" value="UniProtKB-EC"/>
</dbReference>
<keyword evidence="4" id="KW-0489">Methyltransferase</keyword>
<evidence type="ECO:0000256" key="5">
    <source>
        <dbReference type="ARBA" id="ARBA00022679"/>
    </source>
</evidence>
<gene>
    <name evidence="14" type="ORF">CJ030_MR2G011719</name>
</gene>
<dbReference type="SUPFAM" id="SSF53335">
    <property type="entry name" value="S-adenosyl-L-methionine-dependent methyltransferases"/>
    <property type="match status" value="1"/>
</dbReference>
<accession>A0A6A1WJ22</accession>
<dbReference type="GO" id="GO:0008176">
    <property type="term" value="F:tRNA (guanine(46)-N7)-methyltransferase activity"/>
    <property type="evidence" value="ECO:0007669"/>
    <property type="project" value="UniProtKB-EC"/>
</dbReference>
<dbReference type="EC" id="2.7.2.3" evidence="12"/>
<comment type="cofactor">
    <cofactor evidence="2">
        <name>Mg(2+)</name>
        <dbReference type="ChEBI" id="CHEBI:18420"/>
    </cofactor>
</comment>
<dbReference type="SUPFAM" id="SSF53748">
    <property type="entry name" value="Phosphoglycerate kinase"/>
    <property type="match status" value="1"/>
</dbReference>
<sequence>MVRFDSTLLLQGELDHRTRSISSALFTIKYLYEAGAKVLLASDWDKSNPKLTLAESIADLLSSILQYKVVPVHSVCCNLASEMAGLENADIFLLENLSEFKEEVANCSNFAQKLSSGVDIFVNDSFSQCHKILASTVGVARFTNSRMAGFHFEEGLCQLKKVAKTSSNPYVAVIGGGNLFDKASALHFLASRCDGLIFVGKMSFQIMHAMGLSVPLDFLELGALKEALDIVHLARDRDIQILYPQDFWCKNDRFPGKLELFPAHGILDGWVPVDLGPLSLDEIKSLLTKCKRLGHSPGCKDCIYDKLTGEGIWFIYGKEGTRLLPLYNLFFFVFWKILWIGTVKFSGSDKHTNGASKLAQMLDVLCKRKCDITVVGNMACKVIMQESTGASDFSMVANASVVWEFLKVRKLPGVMALDRAYPFDINWNATYCNATQPLVVDIGSGNGLFILGMARKRTDLNFLGLEINEKLVRRCLDSVQRSGIKNGNRENLKDLLLLSMLSILKLK</sequence>
<evidence type="ECO:0000256" key="11">
    <source>
        <dbReference type="ARBA" id="ARBA00022842"/>
    </source>
</evidence>
<dbReference type="InterPro" id="IPR003358">
    <property type="entry name" value="tRNA_(Gua-N-7)_MeTrfase_Trmb"/>
</dbReference>
<keyword evidence="11" id="KW-0460">Magnesium</keyword>
<evidence type="ECO:0000256" key="4">
    <source>
        <dbReference type="ARBA" id="ARBA00022603"/>
    </source>
</evidence>
<reference evidence="14 15" key="1">
    <citation type="journal article" date="2019" name="Plant Biotechnol. J.">
        <title>The red bayberry genome and genetic basis of sex determination.</title>
        <authorList>
            <person name="Jia H.M."/>
            <person name="Jia H.J."/>
            <person name="Cai Q.L."/>
            <person name="Wang Y."/>
            <person name="Zhao H.B."/>
            <person name="Yang W.F."/>
            <person name="Wang G.Y."/>
            <person name="Li Y.H."/>
            <person name="Zhan D.L."/>
            <person name="Shen Y.T."/>
            <person name="Niu Q.F."/>
            <person name="Chang L."/>
            <person name="Qiu J."/>
            <person name="Zhao L."/>
            <person name="Xie H.B."/>
            <person name="Fu W.Y."/>
            <person name="Jin J."/>
            <person name="Li X.W."/>
            <person name="Jiao Y."/>
            <person name="Zhou C.C."/>
            <person name="Tu T."/>
            <person name="Chai C.Y."/>
            <person name="Gao J.L."/>
            <person name="Fan L.J."/>
            <person name="van de Weg E."/>
            <person name="Wang J.Y."/>
            <person name="Gao Z.S."/>
        </authorList>
    </citation>
    <scope>NUCLEOTIDE SEQUENCE [LARGE SCALE GENOMIC DNA]</scope>
    <source>
        <tissue evidence="14">Leaves</tissue>
    </source>
</reference>
<comment type="similarity">
    <text evidence="3 12">Belongs to the phosphoglycerate kinase family.</text>
</comment>
<proteinExistence type="inferred from homology"/>
<dbReference type="PANTHER" id="PTHR11406:SF32">
    <property type="entry name" value="PHOSPHOGLYCERATE KINASE"/>
    <property type="match status" value="1"/>
</dbReference>
<organism evidence="14 15">
    <name type="scientific">Morella rubra</name>
    <name type="common">Chinese bayberry</name>
    <dbReference type="NCBI Taxonomy" id="262757"/>
    <lineage>
        <taxon>Eukaryota</taxon>
        <taxon>Viridiplantae</taxon>
        <taxon>Streptophyta</taxon>
        <taxon>Embryophyta</taxon>
        <taxon>Tracheophyta</taxon>
        <taxon>Spermatophyta</taxon>
        <taxon>Magnoliopsida</taxon>
        <taxon>eudicotyledons</taxon>
        <taxon>Gunneridae</taxon>
        <taxon>Pentapetalae</taxon>
        <taxon>rosids</taxon>
        <taxon>fabids</taxon>
        <taxon>Fagales</taxon>
        <taxon>Myricaceae</taxon>
        <taxon>Morella</taxon>
    </lineage>
</organism>
<dbReference type="InterPro" id="IPR036043">
    <property type="entry name" value="Phosphoglycerate_kinase_sf"/>
</dbReference>
<dbReference type="InterPro" id="IPR001576">
    <property type="entry name" value="Phosphoglycerate_kinase"/>
</dbReference>
<keyword evidence="8" id="KW-0547">Nucleotide-binding</keyword>
<dbReference type="OrthoDB" id="275353at2759"/>
<dbReference type="Pfam" id="PF00162">
    <property type="entry name" value="PGK"/>
    <property type="match status" value="1"/>
</dbReference>
<evidence type="ECO:0000256" key="13">
    <source>
        <dbReference type="RuleBase" id="RU000696"/>
    </source>
</evidence>
<dbReference type="GO" id="GO:0005524">
    <property type="term" value="F:ATP binding"/>
    <property type="evidence" value="ECO:0007669"/>
    <property type="project" value="UniProtKB-KW"/>
</dbReference>
<keyword evidence="15" id="KW-1185">Reference proteome</keyword>
<protein>
    <recommendedName>
        <fullName evidence="12">Phosphoglycerate kinase</fullName>
        <ecNumber evidence="12">2.7.2.3</ecNumber>
    </recommendedName>
</protein>
<dbReference type="GO" id="GO:0043531">
    <property type="term" value="F:ADP binding"/>
    <property type="evidence" value="ECO:0007669"/>
    <property type="project" value="TreeGrafter"/>
</dbReference>
<evidence type="ECO:0000313" key="14">
    <source>
        <dbReference type="EMBL" id="KAB1223668.1"/>
    </source>
</evidence>
<dbReference type="AlphaFoldDB" id="A0A6A1WJ22"/>
<comment type="subunit">
    <text evidence="13">Monomer.</text>
</comment>
<comment type="caution">
    <text evidence="14">The sequence shown here is derived from an EMBL/GenBank/DDBJ whole genome shotgun (WGS) entry which is preliminary data.</text>
</comment>
<dbReference type="Gene3D" id="3.40.50.1260">
    <property type="entry name" value="Phosphoglycerate kinase, N-terminal domain"/>
    <property type="match status" value="2"/>
</dbReference>
<evidence type="ECO:0000256" key="9">
    <source>
        <dbReference type="ARBA" id="ARBA00022777"/>
    </source>
</evidence>
<dbReference type="InterPro" id="IPR015824">
    <property type="entry name" value="Phosphoglycerate_kinase_N"/>
</dbReference>
<comment type="catalytic activity">
    <reaction evidence="1">
        <text>guanosine(46) in tRNA + S-adenosyl-L-methionine = N(7)-methylguanosine(46) in tRNA + S-adenosyl-L-homocysteine</text>
        <dbReference type="Rhea" id="RHEA:42708"/>
        <dbReference type="Rhea" id="RHEA-COMP:10188"/>
        <dbReference type="Rhea" id="RHEA-COMP:10189"/>
        <dbReference type="ChEBI" id="CHEBI:57856"/>
        <dbReference type="ChEBI" id="CHEBI:59789"/>
        <dbReference type="ChEBI" id="CHEBI:74269"/>
        <dbReference type="ChEBI" id="CHEBI:74480"/>
        <dbReference type="EC" id="2.1.1.33"/>
    </reaction>
</comment>
<evidence type="ECO:0000256" key="10">
    <source>
        <dbReference type="ARBA" id="ARBA00022840"/>
    </source>
</evidence>
<dbReference type="EMBL" id="RXIC02000020">
    <property type="protein sequence ID" value="KAB1223668.1"/>
    <property type="molecule type" value="Genomic_DNA"/>
</dbReference>
<dbReference type="GO" id="GO:0006094">
    <property type="term" value="P:gluconeogenesis"/>
    <property type="evidence" value="ECO:0007669"/>
    <property type="project" value="TreeGrafter"/>
</dbReference>
<dbReference type="PROSITE" id="PS51625">
    <property type="entry name" value="SAM_MT_TRMB"/>
    <property type="match status" value="1"/>
</dbReference>
<evidence type="ECO:0000256" key="1">
    <source>
        <dbReference type="ARBA" id="ARBA00000142"/>
    </source>
</evidence>
<keyword evidence="6" id="KW-0949">S-adenosyl-L-methionine</keyword>
<dbReference type="PRINTS" id="PR00477">
    <property type="entry name" value="PHGLYCKINASE"/>
</dbReference>
<dbReference type="PANTHER" id="PTHR11406">
    <property type="entry name" value="PHOSPHOGLYCERATE KINASE"/>
    <property type="match status" value="1"/>
</dbReference>
<keyword evidence="9 12" id="KW-0418">Kinase</keyword>
<dbReference type="Pfam" id="PF02390">
    <property type="entry name" value="Methyltransf_4"/>
    <property type="match status" value="1"/>
</dbReference>
<name>A0A6A1WJ22_9ROSI</name>
<dbReference type="GO" id="GO:0005829">
    <property type="term" value="C:cytosol"/>
    <property type="evidence" value="ECO:0007669"/>
    <property type="project" value="TreeGrafter"/>
</dbReference>
<dbReference type="InterPro" id="IPR029063">
    <property type="entry name" value="SAM-dependent_MTases_sf"/>
</dbReference>
<evidence type="ECO:0000256" key="8">
    <source>
        <dbReference type="ARBA" id="ARBA00022741"/>
    </source>
</evidence>
<evidence type="ECO:0000256" key="12">
    <source>
        <dbReference type="RuleBase" id="RU000532"/>
    </source>
</evidence>
<dbReference type="GO" id="GO:0006096">
    <property type="term" value="P:glycolytic process"/>
    <property type="evidence" value="ECO:0007669"/>
    <property type="project" value="InterPro"/>
</dbReference>
<evidence type="ECO:0000256" key="3">
    <source>
        <dbReference type="ARBA" id="ARBA00008982"/>
    </source>
</evidence>
<comment type="catalytic activity">
    <reaction evidence="12">
        <text>(2R)-3-phosphoglycerate + ATP = (2R)-3-phospho-glyceroyl phosphate + ADP</text>
        <dbReference type="Rhea" id="RHEA:14801"/>
        <dbReference type="ChEBI" id="CHEBI:30616"/>
        <dbReference type="ChEBI" id="CHEBI:57604"/>
        <dbReference type="ChEBI" id="CHEBI:58272"/>
        <dbReference type="ChEBI" id="CHEBI:456216"/>
        <dbReference type="EC" id="2.7.2.3"/>
    </reaction>
</comment>
<keyword evidence="10" id="KW-0067">ATP-binding</keyword>
<keyword evidence="5 12" id="KW-0808">Transferase</keyword>
<evidence type="ECO:0000256" key="2">
    <source>
        <dbReference type="ARBA" id="ARBA00001946"/>
    </source>
</evidence>
<dbReference type="Gene3D" id="3.40.50.150">
    <property type="entry name" value="Vaccinia Virus protein VP39"/>
    <property type="match status" value="1"/>
</dbReference>